<dbReference type="GO" id="GO:0003677">
    <property type="term" value="F:DNA binding"/>
    <property type="evidence" value="ECO:0007669"/>
    <property type="project" value="UniProtKB-KW"/>
</dbReference>
<reference evidence="5 6" key="1">
    <citation type="submission" date="2018-06" db="EMBL/GenBank/DDBJ databases">
        <authorList>
            <consortium name="Pathogen Informatics"/>
            <person name="Doyle S."/>
        </authorList>
    </citation>
    <scope>NUCLEOTIDE SEQUENCE [LARGE SCALE GENOMIC DNA]</scope>
    <source>
        <strain evidence="5 6">NCTC10254</strain>
    </source>
</reference>
<dbReference type="SUPFAM" id="SSF46785">
    <property type="entry name" value="Winged helix' DNA-binding domain"/>
    <property type="match status" value="1"/>
</dbReference>
<keyword evidence="3" id="KW-0804">Transcription</keyword>
<dbReference type="GO" id="GO:0003700">
    <property type="term" value="F:DNA-binding transcription factor activity"/>
    <property type="evidence" value="ECO:0007669"/>
    <property type="project" value="InterPro"/>
</dbReference>
<dbReference type="RefSeq" id="WP_005520515.1">
    <property type="nucleotide sequence ID" value="NZ_CAUOLB010000010.1"/>
</dbReference>
<proteinExistence type="predicted"/>
<dbReference type="InterPro" id="IPR036390">
    <property type="entry name" value="WH_DNA-bd_sf"/>
</dbReference>
<feature type="domain" description="HTH marR-type" evidence="4">
    <location>
        <begin position="1"/>
        <end position="138"/>
    </location>
</feature>
<dbReference type="InterPro" id="IPR000835">
    <property type="entry name" value="HTH_MarR-typ"/>
</dbReference>
<dbReference type="PANTHER" id="PTHR42756">
    <property type="entry name" value="TRANSCRIPTIONAL REGULATOR, MARR"/>
    <property type="match status" value="1"/>
</dbReference>
<evidence type="ECO:0000256" key="3">
    <source>
        <dbReference type="ARBA" id="ARBA00023163"/>
    </source>
</evidence>
<dbReference type="Gene3D" id="1.10.10.10">
    <property type="entry name" value="Winged helix-like DNA-binding domain superfamily/Winged helix DNA-binding domain"/>
    <property type="match status" value="1"/>
</dbReference>
<keyword evidence="2" id="KW-0238">DNA-binding</keyword>
<evidence type="ECO:0000256" key="2">
    <source>
        <dbReference type="ARBA" id="ARBA00023125"/>
    </source>
</evidence>
<keyword evidence="1" id="KW-0805">Transcription regulation</keyword>
<gene>
    <name evidence="5" type="primary">ohrR</name>
    <name evidence="5" type="ORF">NCTC10254_00736</name>
</gene>
<comment type="caution">
    <text evidence="5">The sequence shown here is derived from an EMBL/GenBank/DDBJ whole genome shotgun (WGS) entry which is preliminary data.</text>
</comment>
<protein>
    <submittedName>
        <fullName evidence="5">MarR family transcriptional regulator</fullName>
    </submittedName>
</protein>
<evidence type="ECO:0000256" key="1">
    <source>
        <dbReference type="ARBA" id="ARBA00023015"/>
    </source>
</evidence>
<accession>A0A6H9XG51</accession>
<dbReference type="EMBL" id="UARK01000001">
    <property type="protein sequence ID" value="SPW24358.1"/>
    <property type="molecule type" value="Genomic_DNA"/>
</dbReference>
<dbReference type="PANTHER" id="PTHR42756:SF1">
    <property type="entry name" value="TRANSCRIPTIONAL REPRESSOR OF EMRAB OPERON"/>
    <property type="match status" value="1"/>
</dbReference>
<evidence type="ECO:0000313" key="6">
    <source>
        <dbReference type="Proteomes" id="UP000249886"/>
    </source>
</evidence>
<organism evidence="5 6">
    <name type="scientific">Corynebacterium matruchotii</name>
    <dbReference type="NCBI Taxonomy" id="43768"/>
    <lineage>
        <taxon>Bacteria</taxon>
        <taxon>Bacillati</taxon>
        <taxon>Actinomycetota</taxon>
        <taxon>Actinomycetes</taxon>
        <taxon>Mycobacteriales</taxon>
        <taxon>Corynebacteriaceae</taxon>
        <taxon>Corynebacterium</taxon>
    </lineage>
</organism>
<sequence length="144" mass="16731">MSAQQRLNSQISFQFYTGSRLMQRMYRPYLDEWGITYSQYLVLECLWEEDGQTIADLSIPLDLDSGTLSPLLKRMENGGFVRRQADKTDYRRVLFFLTQRGQKLQEEAIVMEQEIVKMLNFTDADLKAIGTVMAKINPNGKFTD</sequence>
<evidence type="ECO:0000259" key="4">
    <source>
        <dbReference type="PROSITE" id="PS50995"/>
    </source>
</evidence>
<dbReference type="AlphaFoldDB" id="A0A6H9XG51"/>
<dbReference type="PROSITE" id="PS50995">
    <property type="entry name" value="HTH_MARR_2"/>
    <property type="match status" value="1"/>
</dbReference>
<dbReference type="InterPro" id="IPR036388">
    <property type="entry name" value="WH-like_DNA-bd_sf"/>
</dbReference>
<evidence type="ECO:0000313" key="5">
    <source>
        <dbReference type="EMBL" id="SPW24358.1"/>
    </source>
</evidence>
<dbReference type="GeneID" id="84572853"/>
<dbReference type="SMART" id="SM00347">
    <property type="entry name" value="HTH_MARR"/>
    <property type="match status" value="1"/>
</dbReference>
<dbReference type="Proteomes" id="UP000249886">
    <property type="component" value="Unassembled WGS sequence"/>
</dbReference>
<name>A0A6H9XG51_9CORY</name>
<dbReference type="Pfam" id="PF01047">
    <property type="entry name" value="MarR"/>
    <property type="match status" value="1"/>
</dbReference>